<proteinExistence type="inferred from homology"/>
<protein>
    <submittedName>
        <fullName evidence="3">Short-chain dehydrogenase</fullName>
    </submittedName>
</protein>
<evidence type="ECO:0000313" key="3">
    <source>
        <dbReference type="EMBL" id="BCK85826.1"/>
    </source>
</evidence>
<dbReference type="Proteomes" id="UP000679848">
    <property type="component" value="Plasmid pMM59_01"/>
</dbReference>
<dbReference type="AlphaFoldDB" id="A0A830QSH0"/>
<dbReference type="PRINTS" id="PR00081">
    <property type="entry name" value="GDHRDH"/>
</dbReference>
<dbReference type="RefSeq" id="WP_187028478.1">
    <property type="nucleotide sequence ID" value="NZ_AP023421.1"/>
</dbReference>
<gene>
    <name evidence="3" type="ORF">MM59RIKEN_31450</name>
</gene>
<dbReference type="CDD" id="cd05233">
    <property type="entry name" value="SDR_c"/>
    <property type="match status" value="1"/>
</dbReference>
<dbReference type="Pfam" id="PF13561">
    <property type="entry name" value="adh_short_C2"/>
    <property type="match status" value="1"/>
</dbReference>
<dbReference type="EMBL" id="AP023421">
    <property type="protein sequence ID" value="BCK85826.1"/>
    <property type="molecule type" value="Genomic_DNA"/>
</dbReference>
<dbReference type="NCBIfam" id="NF005559">
    <property type="entry name" value="PRK07231.1"/>
    <property type="match status" value="1"/>
</dbReference>
<evidence type="ECO:0000256" key="2">
    <source>
        <dbReference type="ARBA" id="ARBA00023002"/>
    </source>
</evidence>
<dbReference type="Gene3D" id="3.40.50.720">
    <property type="entry name" value="NAD(P)-binding Rossmann-like Domain"/>
    <property type="match status" value="1"/>
</dbReference>
<keyword evidence="4" id="KW-1185">Reference proteome</keyword>
<geneLocation type="plasmid" evidence="3 4">
    <name>pMM59_01</name>
</geneLocation>
<dbReference type="InterPro" id="IPR036291">
    <property type="entry name" value="NAD(P)-bd_dom_sf"/>
</dbReference>
<evidence type="ECO:0000256" key="1">
    <source>
        <dbReference type="ARBA" id="ARBA00006484"/>
    </source>
</evidence>
<dbReference type="GO" id="GO:0016491">
    <property type="term" value="F:oxidoreductase activity"/>
    <property type="evidence" value="ECO:0007669"/>
    <property type="project" value="UniProtKB-KW"/>
</dbReference>
<dbReference type="KEGG" id="pfaa:MM59RIKEN_31450"/>
<reference evidence="3" key="1">
    <citation type="submission" date="2020-09" db="EMBL/GenBank/DDBJ databases">
        <title>New species isolated from human feces.</title>
        <authorList>
            <person name="Kitahara M."/>
            <person name="Shigeno Y."/>
            <person name="Shime M."/>
            <person name="Matsumoto Y."/>
            <person name="Nakamura S."/>
            <person name="Motooka D."/>
            <person name="Fukuoka S."/>
            <person name="Nishikawa H."/>
            <person name="Benno Y."/>
        </authorList>
    </citation>
    <scope>NUCLEOTIDE SEQUENCE</scope>
    <source>
        <strain evidence="3">MM59</strain>
        <plasmid evidence="3">pMM59_01</plasmid>
    </source>
</reference>
<sequence length="264" mass="28054">MEENIVCKAIDYTGKNVVVTGAAQGAGAGIATRFAQAGANVAITYHRNQDAAAAKVAELTSMGVKAEAFCMDQREVDTIGGVMDSIVRSFGGIDVIVNNAGIYPHQNNLDMTCEEWDDMQSSNTRGVFFVCQAAAKVMKEQQNGGAIINVSSINATCPSDTLVHYGTSKAAVEFLTKGLAHDWGKYGIRVNCIAPGLIDAPMLDQWVPGWRESYCERAPLGRLVSPEDLGNAAIFLGSPLASFITGQILTVDGGVLMAPAFNWN</sequence>
<dbReference type="PANTHER" id="PTHR43639">
    <property type="entry name" value="OXIDOREDUCTASE, SHORT-CHAIN DEHYDROGENASE/REDUCTASE FAMILY (AFU_ORTHOLOGUE AFUA_5G02870)"/>
    <property type="match status" value="1"/>
</dbReference>
<dbReference type="GO" id="GO:0008206">
    <property type="term" value="P:bile acid metabolic process"/>
    <property type="evidence" value="ECO:0007669"/>
    <property type="project" value="UniProtKB-ARBA"/>
</dbReference>
<evidence type="ECO:0000313" key="4">
    <source>
        <dbReference type="Proteomes" id="UP000679848"/>
    </source>
</evidence>
<dbReference type="PROSITE" id="PS00061">
    <property type="entry name" value="ADH_SHORT"/>
    <property type="match status" value="1"/>
</dbReference>
<keyword evidence="2" id="KW-0560">Oxidoreductase</keyword>
<dbReference type="InterPro" id="IPR020904">
    <property type="entry name" value="Sc_DH/Rdtase_CS"/>
</dbReference>
<organism evidence="3 4">
    <name type="scientific">Pusillibacter faecalis</name>
    <dbReference type="NCBI Taxonomy" id="2714358"/>
    <lineage>
        <taxon>Bacteria</taxon>
        <taxon>Bacillati</taxon>
        <taxon>Bacillota</taxon>
        <taxon>Clostridia</taxon>
        <taxon>Eubacteriales</taxon>
        <taxon>Oscillospiraceae</taxon>
        <taxon>Pusillibacter</taxon>
    </lineage>
</organism>
<dbReference type="InterPro" id="IPR002347">
    <property type="entry name" value="SDR_fam"/>
</dbReference>
<comment type="similarity">
    <text evidence="1">Belongs to the short-chain dehydrogenases/reductases (SDR) family.</text>
</comment>
<name>A0A830QSH0_9FIRM</name>
<dbReference type="PANTHER" id="PTHR43639:SF1">
    <property type="entry name" value="SHORT-CHAIN DEHYDROGENASE_REDUCTASE FAMILY PROTEIN"/>
    <property type="match status" value="1"/>
</dbReference>
<dbReference type="FunFam" id="3.40.50.720:FF:000084">
    <property type="entry name" value="Short-chain dehydrogenase reductase"/>
    <property type="match status" value="1"/>
</dbReference>
<dbReference type="SUPFAM" id="SSF51735">
    <property type="entry name" value="NAD(P)-binding Rossmann-fold domains"/>
    <property type="match status" value="1"/>
</dbReference>
<accession>A0A830QSH0</accession>
<keyword evidence="3" id="KW-0614">Plasmid</keyword>
<dbReference type="PRINTS" id="PR00080">
    <property type="entry name" value="SDRFAMILY"/>
</dbReference>